<protein>
    <recommendedName>
        <fullName evidence="1">PiggyBac transposable element-derived protein domain-containing protein</fullName>
    </recommendedName>
</protein>
<dbReference type="AlphaFoldDB" id="A0A4Y2HYK7"/>
<proteinExistence type="predicted"/>
<keyword evidence="3" id="KW-1185">Reference proteome</keyword>
<evidence type="ECO:0000313" key="2">
    <source>
        <dbReference type="EMBL" id="GBM70634.1"/>
    </source>
</evidence>
<evidence type="ECO:0000313" key="3">
    <source>
        <dbReference type="Proteomes" id="UP000499080"/>
    </source>
</evidence>
<accession>A0A4Y2HYK7</accession>
<dbReference type="Pfam" id="PF13843">
    <property type="entry name" value="DDE_Tnp_1_7"/>
    <property type="match status" value="1"/>
</dbReference>
<evidence type="ECO:0000259" key="1">
    <source>
        <dbReference type="Pfam" id="PF13843"/>
    </source>
</evidence>
<dbReference type="Proteomes" id="UP000499080">
    <property type="component" value="Unassembled WGS sequence"/>
</dbReference>
<organism evidence="2 3">
    <name type="scientific">Araneus ventricosus</name>
    <name type="common">Orbweaver spider</name>
    <name type="synonym">Epeira ventricosa</name>
    <dbReference type="NCBI Taxonomy" id="182803"/>
    <lineage>
        <taxon>Eukaryota</taxon>
        <taxon>Metazoa</taxon>
        <taxon>Ecdysozoa</taxon>
        <taxon>Arthropoda</taxon>
        <taxon>Chelicerata</taxon>
        <taxon>Arachnida</taxon>
        <taxon>Araneae</taxon>
        <taxon>Araneomorphae</taxon>
        <taxon>Entelegynae</taxon>
        <taxon>Araneoidea</taxon>
        <taxon>Araneidae</taxon>
        <taxon>Araneus</taxon>
    </lineage>
</organism>
<dbReference type="InterPro" id="IPR029526">
    <property type="entry name" value="PGBD"/>
</dbReference>
<dbReference type="EMBL" id="BGPR01002263">
    <property type="protein sequence ID" value="GBM70634.1"/>
    <property type="molecule type" value="Genomic_DNA"/>
</dbReference>
<dbReference type="OrthoDB" id="123207at2759"/>
<sequence>MRQARELAHEEILKELRRIDEIDSCDSEISIFDGDEEYVPTESNNSDDESEISLQHDGECHENSKYVLNGFPYTVADSERPTDQAVHEHVVMKLTWPYFGKGRNVTTDSYFNTVQLCERLKSSQQVWLEHLQEIVKRSHKHRN</sequence>
<reference evidence="2 3" key="1">
    <citation type="journal article" date="2019" name="Sci. Rep.">
        <title>Orb-weaving spider Araneus ventricosus genome elucidates the spidroin gene catalogue.</title>
        <authorList>
            <person name="Kono N."/>
            <person name="Nakamura H."/>
            <person name="Ohtoshi R."/>
            <person name="Moran D.A.P."/>
            <person name="Shinohara A."/>
            <person name="Yoshida Y."/>
            <person name="Fujiwara M."/>
            <person name="Mori M."/>
            <person name="Tomita M."/>
            <person name="Arakawa K."/>
        </authorList>
    </citation>
    <scope>NUCLEOTIDE SEQUENCE [LARGE SCALE GENOMIC DNA]</scope>
</reference>
<gene>
    <name evidence="2" type="ORF">AVEN_117344_1</name>
</gene>
<comment type="caution">
    <text evidence="2">The sequence shown here is derived from an EMBL/GenBank/DDBJ whole genome shotgun (WGS) entry which is preliminary data.</text>
</comment>
<feature type="domain" description="PiggyBac transposable element-derived protein" evidence="1">
    <location>
        <begin position="60"/>
        <end position="124"/>
    </location>
</feature>
<name>A0A4Y2HYK7_ARAVE</name>